<evidence type="ECO:0000256" key="6">
    <source>
        <dbReference type="ARBA" id="ARBA00023134"/>
    </source>
</evidence>
<dbReference type="GO" id="GO:0006396">
    <property type="term" value="P:RNA processing"/>
    <property type="evidence" value="ECO:0007669"/>
    <property type="project" value="InterPro"/>
</dbReference>
<feature type="binding site" evidence="10">
    <location>
        <begin position="379"/>
        <end position="382"/>
    </location>
    <ligand>
        <name>GMP</name>
        <dbReference type="ChEBI" id="CHEBI:58115"/>
    </ligand>
</feature>
<evidence type="ECO:0000313" key="13">
    <source>
        <dbReference type="Proteomes" id="UP000267342"/>
    </source>
</evidence>
<dbReference type="PANTHER" id="PTHR43749:SF2">
    <property type="entry name" value="RNA-SPLICING LIGASE RTCB"/>
    <property type="match status" value="1"/>
</dbReference>
<keyword evidence="6 10" id="KW-0342">GTP-binding</keyword>
<keyword evidence="2" id="KW-0436">Ligase</keyword>
<dbReference type="OrthoDB" id="9802323at2"/>
<feature type="binding site" evidence="11">
    <location>
        <position position="230"/>
    </location>
    <ligand>
        <name>Mn(2+)</name>
        <dbReference type="ChEBI" id="CHEBI:29035"/>
        <label>2</label>
    </ligand>
</feature>
<keyword evidence="5" id="KW-0692">RNA repair</keyword>
<dbReference type="Pfam" id="PF01139">
    <property type="entry name" value="RtcB"/>
    <property type="match status" value="1"/>
</dbReference>
<dbReference type="EMBL" id="AP018933">
    <property type="protein sequence ID" value="BBG29487.1"/>
    <property type="molecule type" value="Genomic_DNA"/>
</dbReference>
<dbReference type="EC" id="6.5.1.8" evidence="1"/>
<protein>
    <recommendedName>
        <fullName evidence="1">3'-phosphate/5'-hydroxy nucleic acid ligase</fullName>
        <ecNumber evidence="1">6.5.1.8</ecNumber>
    </recommendedName>
</protein>
<dbReference type="STRING" id="1123510.GCA_000620025_02227"/>
<evidence type="ECO:0000256" key="2">
    <source>
        <dbReference type="ARBA" id="ARBA00022598"/>
    </source>
</evidence>
<feature type="binding site" evidence="11">
    <location>
        <position position="321"/>
    </location>
    <ligand>
        <name>Mn(2+)</name>
        <dbReference type="ChEBI" id="CHEBI:29035"/>
        <label>2</label>
    </ligand>
</feature>
<accession>A0A348HCY5</accession>
<dbReference type="InterPro" id="IPR036025">
    <property type="entry name" value="RtcB-like_sf"/>
</dbReference>
<evidence type="ECO:0000256" key="7">
    <source>
        <dbReference type="ARBA" id="ARBA00023211"/>
    </source>
</evidence>
<dbReference type="GO" id="GO:0005525">
    <property type="term" value="F:GTP binding"/>
    <property type="evidence" value="ECO:0007669"/>
    <property type="project" value="UniProtKB-KW"/>
</dbReference>
<dbReference type="Gene3D" id="3.90.1860.10">
    <property type="entry name" value="tRNA-splicing ligase RtcB"/>
    <property type="match status" value="1"/>
</dbReference>
<dbReference type="InterPro" id="IPR052915">
    <property type="entry name" value="RtcB-like"/>
</dbReference>
<keyword evidence="13" id="KW-1185">Reference proteome</keyword>
<name>A0A348HCY5_9GAMM</name>
<dbReference type="AlphaFoldDB" id="A0A348HCY5"/>
<reference evidence="12 13" key="1">
    <citation type="submission" date="2018-09" db="EMBL/GenBank/DDBJ databases">
        <title>Zymobacter palmae IAM14233 (=T109) whole genome analysis.</title>
        <authorList>
            <person name="Yanase H."/>
        </authorList>
    </citation>
    <scope>NUCLEOTIDE SEQUENCE [LARGE SCALE GENOMIC DNA]</scope>
    <source>
        <strain evidence="12 13">IAM14233</strain>
    </source>
</reference>
<dbReference type="InterPro" id="IPR001233">
    <property type="entry name" value="RtcB"/>
</dbReference>
<comment type="catalytic activity">
    <reaction evidence="8">
        <text>a 3'-end 3'-phospho-ribonucleotide-RNA + a 5'-end dephospho-ribonucleoside-RNA + GTP = a ribonucleotidyl-ribonucleotide-RNA + GMP + diphosphate</text>
        <dbReference type="Rhea" id="RHEA:68076"/>
        <dbReference type="Rhea" id="RHEA-COMP:10463"/>
        <dbReference type="Rhea" id="RHEA-COMP:13936"/>
        <dbReference type="Rhea" id="RHEA-COMP:17355"/>
        <dbReference type="ChEBI" id="CHEBI:33019"/>
        <dbReference type="ChEBI" id="CHEBI:37565"/>
        <dbReference type="ChEBI" id="CHEBI:58115"/>
        <dbReference type="ChEBI" id="CHEBI:83062"/>
        <dbReference type="ChEBI" id="CHEBI:138284"/>
        <dbReference type="ChEBI" id="CHEBI:173118"/>
        <dbReference type="EC" id="6.5.1.8"/>
    </reaction>
</comment>
<organism evidence="12 13">
    <name type="scientific">Zymobacter palmae</name>
    <dbReference type="NCBI Taxonomy" id="33074"/>
    <lineage>
        <taxon>Bacteria</taxon>
        <taxon>Pseudomonadati</taxon>
        <taxon>Pseudomonadota</taxon>
        <taxon>Gammaproteobacteria</taxon>
        <taxon>Oceanospirillales</taxon>
        <taxon>Halomonadaceae</taxon>
        <taxon>Zymobacter group</taxon>
        <taxon>Zymobacter</taxon>
    </lineage>
</organism>
<evidence type="ECO:0000256" key="9">
    <source>
        <dbReference type="PIRSR" id="PIRSR601233-1"/>
    </source>
</evidence>
<dbReference type="RefSeq" id="WP_027705301.1">
    <property type="nucleotide sequence ID" value="NZ_AP018933.1"/>
</dbReference>
<evidence type="ECO:0000256" key="5">
    <source>
        <dbReference type="ARBA" id="ARBA00022800"/>
    </source>
</evidence>
<feature type="binding site" evidence="10">
    <location>
        <begin position="355"/>
        <end position="358"/>
    </location>
    <ligand>
        <name>GMP</name>
        <dbReference type="ChEBI" id="CHEBI:58115"/>
    </ligand>
</feature>
<gene>
    <name evidence="12" type="ORF">ZBT109_0711</name>
</gene>
<evidence type="ECO:0000256" key="4">
    <source>
        <dbReference type="ARBA" id="ARBA00022741"/>
    </source>
</evidence>
<proteinExistence type="predicted"/>
<keyword evidence="7 11" id="KW-0464">Manganese</keyword>
<keyword evidence="3 11" id="KW-0479">Metal-binding</keyword>
<evidence type="ECO:0000313" key="12">
    <source>
        <dbReference type="EMBL" id="BBG29487.1"/>
    </source>
</evidence>
<dbReference type="PANTHER" id="PTHR43749">
    <property type="entry name" value="RNA-SPLICING LIGASE RTCB"/>
    <property type="match status" value="1"/>
</dbReference>
<dbReference type="GO" id="GO:0003909">
    <property type="term" value="F:DNA ligase activity"/>
    <property type="evidence" value="ECO:0007669"/>
    <property type="project" value="TreeGrafter"/>
</dbReference>
<evidence type="ECO:0000256" key="3">
    <source>
        <dbReference type="ARBA" id="ARBA00022723"/>
    </source>
</evidence>
<evidence type="ECO:0000256" key="1">
    <source>
        <dbReference type="ARBA" id="ARBA00012726"/>
    </source>
</evidence>
<evidence type="ECO:0000256" key="11">
    <source>
        <dbReference type="PIRSR" id="PIRSR601233-3"/>
    </source>
</evidence>
<dbReference type="KEGG" id="zpl:ZBT109_0711"/>
<dbReference type="GO" id="GO:0042245">
    <property type="term" value="P:RNA repair"/>
    <property type="evidence" value="ECO:0007669"/>
    <property type="project" value="UniProtKB-KW"/>
</dbReference>
<sequence>MFYTKSYLIRQLGYTYDRWMPIALEQINAIAAEEGELSDERVRNIITQLLDSPKFRKSAWRDAPSPFYINLERQASTDDADSHYLADNYQQVVTVMSHLMRLPTVEAGAVMPDACPAGTICVGGVVAARNAIHPAFHSADVCCSMSLTEFDTEDAAAVLDAAMKVTHFGPTARPEPQPMPDELVARLESNPLTRSLMGNAVRDFATQGDGNHFLFVGTSRKTGKVCVVTHHGSRSLGAKLYKQGMATARSFATHIAPDDVRDRRPLARGVNAGDMAWIPFDTPEGQQYWDALQIVRQWTYENHKRIHDLIQQALGLEVLDHFWNEHNFVFKRGDLFYHAKGATPGFEGYERTLVPMNMAEPVLVTRGTGAENGLGFLPHGAGRNMSRSEFQRRYPQLPQHVDVRSFSGTLDTSELPQAYKNAAEVKRQMVETYKLAEVIDEILPYGSIMAGEPEFDFRSRRKRRTPATRHIDSE</sequence>
<dbReference type="GO" id="GO:0030145">
    <property type="term" value="F:manganese ion binding"/>
    <property type="evidence" value="ECO:0007669"/>
    <property type="project" value="TreeGrafter"/>
</dbReference>
<dbReference type="Proteomes" id="UP000267342">
    <property type="component" value="Chromosome"/>
</dbReference>
<keyword evidence="4 10" id="KW-0547">Nucleotide-binding</keyword>
<comment type="cofactor">
    <cofactor evidence="11">
        <name>Mn(2+)</name>
        <dbReference type="ChEBI" id="CHEBI:29035"/>
    </cofactor>
    <text evidence="11">Binds 2 manganese ions per subunit.</text>
</comment>
<evidence type="ECO:0000256" key="10">
    <source>
        <dbReference type="PIRSR" id="PIRSR601233-2"/>
    </source>
</evidence>
<dbReference type="GO" id="GO:0170057">
    <property type="term" value="F:RNA ligase (GTP) activity"/>
    <property type="evidence" value="ECO:0007669"/>
    <property type="project" value="UniProtKB-EC"/>
</dbReference>
<dbReference type="GO" id="GO:0006281">
    <property type="term" value="P:DNA repair"/>
    <property type="evidence" value="ECO:0007669"/>
    <property type="project" value="TreeGrafter"/>
</dbReference>
<evidence type="ECO:0000256" key="8">
    <source>
        <dbReference type="ARBA" id="ARBA00047746"/>
    </source>
</evidence>
<dbReference type="SUPFAM" id="SSF103365">
    <property type="entry name" value="Hypothetical protein PH1602"/>
    <property type="match status" value="1"/>
</dbReference>
<feature type="active site" description="GMP-histidine intermediate" evidence="9">
    <location>
        <position position="379"/>
    </location>
</feature>